<evidence type="ECO:0000256" key="4">
    <source>
        <dbReference type="ARBA" id="ARBA00022840"/>
    </source>
</evidence>
<evidence type="ECO:0000256" key="6">
    <source>
        <dbReference type="SAM" id="MobiDB-lite"/>
    </source>
</evidence>
<reference evidence="8 9" key="1">
    <citation type="submission" date="2019-10" db="EMBL/GenBank/DDBJ databases">
        <title>Streptomyces sp. strain GY16 isolated from leaves of Broussonetia papyrifera.</title>
        <authorList>
            <person name="Mo P."/>
        </authorList>
    </citation>
    <scope>NUCLEOTIDE SEQUENCE [LARGE SCALE GENOMIC DNA]</scope>
    <source>
        <strain evidence="8 9">GY16</strain>
    </source>
</reference>
<dbReference type="PANTHER" id="PTHR43820">
    <property type="entry name" value="HIGH-AFFINITY BRANCHED-CHAIN AMINO ACID TRANSPORT ATP-BINDING PROTEIN LIVF"/>
    <property type="match status" value="1"/>
</dbReference>
<protein>
    <submittedName>
        <fullName evidence="8">ATP-binding cassette domain-containing protein</fullName>
    </submittedName>
</protein>
<accession>A0A5P8JX14</accession>
<name>A0A5P8JX14_9ACTN</name>
<feature type="compositionally biased region" description="Low complexity" evidence="6">
    <location>
        <begin position="575"/>
        <end position="608"/>
    </location>
</feature>
<keyword evidence="5" id="KW-0029">Amino-acid transport</keyword>
<evidence type="ECO:0000313" key="9">
    <source>
        <dbReference type="Proteomes" id="UP000327294"/>
    </source>
</evidence>
<dbReference type="InterPro" id="IPR003439">
    <property type="entry name" value="ABC_transporter-like_ATP-bd"/>
</dbReference>
<keyword evidence="2" id="KW-0813">Transport</keyword>
<dbReference type="InterPro" id="IPR003593">
    <property type="entry name" value="AAA+_ATPase"/>
</dbReference>
<feature type="region of interest" description="Disordered" evidence="6">
    <location>
        <begin position="575"/>
        <end position="615"/>
    </location>
</feature>
<dbReference type="SMART" id="SM00382">
    <property type="entry name" value="AAA"/>
    <property type="match status" value="2"/>
</dbReference>
<dbReference type="PANTHER" id="PTHR43820:SF4">
    <property type="entry name" value="HIGH-AFFINITY BRANCHED-CHAIN AMINO ACID TRANSPORT ATP-BINDING PROTEIN LIVF"/>
    <property type="match status" value="1"/>
</dbReference>
<keyword evidence="4 8" id="KW-0067">ATP-binding</keyword>
<dbReference type="SUPFAM" id="SSF52540">
    <property type="entry name" value="P-loop containing nucleoside triphosphate hydrolases"/>
    <property type="match status" value="2"/>
</dbReference>
<dbReference type="GO" id="GO:0015658">
    <property type="term" value="F:branched-chain amino acid transmembrane transporter activity"/>
    <property type="evidence" value="ECO:0007669"/>
    <property type="project" value="TreeGrafter"/>
</dbReference>
<proteinExistence type="inferred from homology"/>
<dbReference type="Pfam" id="PF12399">
    <property type="entry name" value="BCA_ABC_TP_C"/>
    <property type="match status" value="1"/>
</dbReference>
<organism evidence="8 9">
    <name type="scientific">Streptomyces phaeolivaceus</name>
    <dbReference type="NCBI Taxonomy" id="2653200"/>
    <lineage>
        <taxon>Bacteria</taxon>
        <taxon>Bacillati</taxon>
        <taxon>Actinomycetota</taxon>
        <taxon>Actinomycetes</taxon>
        <taxon>Kitasatosporales</taxon>
        <taxon>Streptomycetaceae</taxon>
        <taxon>Streptomyces</taxon>
    </lineage>
</organism>
<dbReference type="PROSITE" id="PS50893">
    <property type="entry name" value="ABC_TRANSPORTER_2"/>
    <property type="match status" value="2"/>
</dbReference>
<dbReference type="CDD" id="cd03219">
    <property type="entry name" value="ABC_Mj1267_LivG_branched"/>
    <property type="match status" value="1"/>
</dbReference>
<dbReference type="InterPro" id="IPR027417">
    <property type="entry name" value="P-loop_NTPase"/>
</dbReference>
<evidence type="ECO:0000256" key="2">
    <source>
        <dbReference type="ARBA" id="ARBA00022448"/>
    </source>
</evidence>
<dbReference type="InterPro" id="IPR017871">
    <property type="entry name" value="ABC_transporter-like_CS"/>
</dbReference>
<dbReference type="KEGG" id="sphv:F9278_00610"/>
<dbReference type="InterPro" id="IPR052156">
    <property type="entry name" value="BCAA_Transport_ATP-bd_LivF"/>
</dbReference>
<keyword evidence="3" id="KW-0547">Nucleotide-binding</keyword>
<evidence type="ECO:0000256" key="1">
    <source>
        <dbReference type="ARBA" id="ARBA00005417"/>
    </source>
</evidence>
<evidence type="ECO:0000259" key="7">
    <source>
        <dbReference type="PROSITE" id="PS50893"/>
    </source>
</evidence>
<feature type="region of interest" description="Disordered" evidence="6">
    <location>
        <begin position="302"/>
        <end position="331"/>
    </location>
</feature>
<evidence type="ECO:0000256" key="3">
    <source>
        <dbReference type="ARBA" id="ARBA00022741"/>
    </source>
</evidence>
<dbReference type="Proteomes" id="UP000327294">
    <property type="component" value="Chromosome"/>
</dbReference>
<dbReference type="Pfam" id="PF00005">
    <property type="entry name" value="ABC_tran"/>
    <property type="match status" value="2"/>
</dbReference>
<sequence>MAAPIPLPAPVTSATRPASPANDIRPLLNYSEVLLFRTGVSFEGTLACDHTSVNDREGAATVNSSDTALTVRGLGKHFGGVTALDGVDLAVRRAEAVAVIGPNGAGKSTLLKLIAGVHRQDSGTIHLGDRRLDRLPPHRITRLGVALAHQVPRPFHGLTVRDNVRIGAMAAGPPLRGPELADLLALCQLDTKADRPADSLRVLDLKRLEVARALATRPQVLMLDEVAAGLVGRELDEAIDLIRRVHGLGTTVILVEHIERVVREIVDRVLVLNWGRPIAEGTPAQIALDEEVRAVYLGDGGSSGSGAPAVGPRDTSQDKGVVEQDTSAGAAPRDTDDVLVLDNVSSGYGDMLALRDFSLRVAPGQIVTVLGANGAGKSTLCGTLMGTVGTRTGRITAFGRDITHLPVHERARLGIAYCQEGRRVFGDLTVAENLRLGAPLSLPRDEVGTRMERVHTVFPVLAERAGQRAGTMSGGQQQMLAVGRALMADPSVLICDEISLGLAPVAIDALYQALAEINAQGVAILLVEQNVKRALGICDHAVVLSRGRVSYRGGPEGLLDDADLDAAYFGAATDAPATDAPTTDAPTTEAAVSAASATAPTTYSGSPTRTTGEPS</sequence>
<comment type="similarity">
    <text evidence="1">Belongs to the ABC transporter superfamily.</text>
</comment>
<dbReference type="PROSITE" id="PS00211">
    <property type="entry name" value="ABC_TRANSPORTER_1"/>
    <property type="match status" value="1"/>
</dbReference>
<dbReference type="GO" id="GO:0005524">
    <property type="term" value="F:ATP binding"/>
    <property type="evidence" value="ECO:0007669"/>
    <property type="project" value="UniProtKB-KW"/>
</dbReference>
<dbReference type="InterPro" id="IPR032823">
    <property type="entry name" value="BCA_ABC_TP_C"/>
</dbReference>
<gene>
    <name evidence="8" type="ORF">F9278_00610</name>
</gene>
<dbReference type="EMBL" id="CP045096">
    <property type="protein sequence ID" value="QFQ94949.1"/>
    <property type="molecule type" value="Genomic_DNA"/>
</dbReference>
<feature type="region of interest" description="Disordered" evidence="6">
    <location>
        <begin position="1"/>
        <end position="20"/>
    </location>
</feature>
<dbReference type="GO" id="GO:0016887">
    <property type="term" value="F:ATP hydrolysis activity"/>
    <property type="evidence" value="ECO:0007669"/>
    <property type="project" value="InterPro"/>
</dbReference>
<dbReference type="AlphaFoldDB" id="A0A5P8JX14"/>
<dbReference type="GO" id="GO:0015807">
    <property type="term" value="P:L-amino acid transport"/>
    <property type="evidence" value="ECO:0007669"/>
    <property type="project" value="TreeGrafter"/>
</dbReference>
<evidence type="ECO:0000313" key="8">
    <source>
        <dbReference type="EMBL" id="QFQ94949.1"/>
    </source>
</evidence>
<feature type="domain" description="ABC transporter" evidence="7">
    <location>
        <begin position="69"/>
        <end position="299"/>
    </location>
</feature>
<feature type="domain" description="ABC transporter" evidence="7">
    <location>
        <begin position="339"/>
        <end position="571"/>
    </location>
</feature>
<evidence type="ECO:0000256" key="5">
    <source>
        <dbReference type="ARBA" id="ARBA00022970"/>
    </source>
</evidence>
<dbReference type="CDD" id="cd03224">
    <property type="entry name" value="ABC_TM1139_LivF_branched"/>
    <property type="match status" value="1"/>
</dbReference>
<dbReference type="Gene3D" id="3.40.50.300">
    <property type="entry name" value="P-loop containing nucleotide triphosphate hydrolases"/>
    <property type="match status" value="2"/>
</dbReference>
<keyword evidence="9" id="KW-1185">Reference proteome</keyword>